<accession>A0A212D7D4</accession>
<evidence type="ECO:0000256" key="1">
    <source>
        <dbReference type="SAM" id="MobiDB-lite"/>
    </source>
</evidence>
<organism evidence="2 3">
    <name type="scientific">Cervus elaphus hippelaphus</name>
    <name type="common">European red deer</name>
    <dbReference type="NCBI Taxonomy" id="46360"/>
    <lineage>
        <taxon>Eukaryota</taxon>
        <taxon>Metazoa</taxon>
        <taxon>Chordata</taxon>
        <taxon>Craniata</taxon>
        <taxon>Vertebrata</taxon>
        <taxon>Euteleostomi</taxon>
        <taxon>Mammalia</taxon>
        <taxon>Eutheria</taxon>
        <taxon>Laurasiatheria</taxon>
        <taxon>Artiodactyla</taxon>
        <taxon>Ruminantia</taxon>
        <taxon>Pecora</taxon>
        <taxon>Cervidae</taxon>
        <taxon>Cervinae</taxon>
        <taxon>Cervus</taxon>
    </lineage>
</organism>
<proteinExistence type="predicted"/>
<feature type="compositionally biased region" description="Pro residues" evidence="1">
    <location>
        <begin position="1"/>
        <end position="10"/>
    </location>
</feature>
<gene>
    <name evidence="2" type="ORF">Celaphus_00000603</name>
</gene>
<sequence length="92" mass="9527">MAPPPEPSEPQPGNQLLTPQSGARPTGASAGGCTVQGAMCRAGLHTTQVSSIGFAAFLFSGGEQNCSHELMTRGSGNSWCSFQLHLLSYSDD</sequence>
<protein>
    <submittedName>
        <fullName evidence="2">Uncharacterized protein</fullName>
    </submittedName>
</protein>
<dbReference type="EMBL" id="MKHE01000005">
    <property type="protein sequence ID" value="OWK14170.1"/>
    <property type="molecule type" value="Genomic_DNA"/>
</dbReference>
<keyword evidence="3" id="KW-1185">Reference proteome</keyword>
<comment type="caution">
    <text evidence="2">The sequence shown here is derived from an EMBL/GenBank/DDBJ whole genome shotgun (WGS) entry which is preliminary data.</text>
</comment>
<dbReference type="AlphaFoldDB" id="A0A212D7D4"/>
<feature type="region of interest" description="Disordered" evidence="1">
    <location>
        <begin position="1"/>
        <end position="31"/>
    </location>
</feature>
<evidence type="ECO:0000313" key="3">
    <source>
        <dbReference type="Proteomes" id="UP000242450"/>
    </source>
</evidence>
<evidence type="ECO:0000313" key="2">
    <source>
        <dbReference type="EMBL" id="OWK14170.1"/>
    </source>
</evidence>
<reference evidence="2 3" key="1">
    <citation type="journal article" date="2018" name="Mol. Genet. Genomics">
        <title>The red deer Cervus elaphus genome CerEla1.0: sequencing, annotating, genes, and chromosomes.</title>
        <authorList>
            <person name="Bana N.A."/>
            <person name="Nyiri A."/>
            <person name="Nagy J."/>
            <person name="Frank K."/>
            <person name="Nagy T."/>
            <person name="Steger V."/>
            <person name="Schiller M."/>
            <person name="Lakatos P."/>
            <person name="Sugar L."/>
            <person name="Horn P."/>
            <person name="Barta E."/>
            <person name="Orosz L."/>
        </authorList>
    </citation>
    <scope>NUCLEOTIDE SEQUENCE [LARGE SCALE GENOMIC DNA]</scope>
    <source>
        <strain evidence="2">Hungarian</strain>
    </source>
</reference>
<dbReference type="Proteomes" id="UP000242450">
    <property type="component" value="Chromosome 5"/>
</dbReference>
<name>A0A212D7D4_CEREH</name>
<feature type="compositionally biased region" description="Polar residues" evidence="1">
    <location>
        <begin position="13"/>
        <end position="23"/>
    </location>
</feature>